<comment type="caution">
    <text evidence="1">The sequence shown here is derived from an EMBL/GenBank/DDBJ whole genome shotgun (WGS) entry which is preliminary data.</text>
</comment>
<organism evidence="1 2">
    <name type="scientific">Sporolactobacillus laevolacticus DSM 442</name>
    <dbReference type="NCBI Taxonomy" id="1395513"/>
    <lineage>
        <taxon>Bacteria</taxon>
        <taxon>Bacillati</taxon>
        <taxon>Bacillota</taxon>
        <taxon>Bacilli</taxon>
        <taxon>Bacillales</taxon>
        <taxon>Sporolactobacillaceae</taxon>
        <taxon>Sporolactobacillus</taxon>
    </lineage>
</organism>
<accession>V6IXK7</accession>
<protein>
    <submittedName>
        <fullName evidence="1">Uncharacterized protein</fullName>
    </submittedName>
</protein>
<name>V6IXK7_9BACL</name>
<proteinExistence type="predicted"/>
<dbReference type="PATRIC" id="fig|1395513.3.peg.2467"/>
<dbReference type="STRING" id="1395513.P343_12165"/>
<evidence type="ECO:0000313" key="2">
    <source>
        <dbReference type="Proteomes" id="UP000018296"/>
    </source>
</evidence>
<evidence type="ECO:0000313" key="1">
    <source>
        <dbReference type="EMBL" id="EST11396.1"/>
    </source>
</evidence>
<dbReference type="Proteomes" id="UP000018296">
    <property type="component" value="Unassembled WGS sequence"/>
</dbReference>
<dbReference type="AlphaFoldDB" id="V6IXK7"/>
<reference evidence="1 2" key="1">
    <citation type="journal article" date="2013" name="Genome Announc.">
        <title>Genome Sequence of Sporolactobacillus laevolacticus DSM442, an Efficient Polymer-Grade D-Lactate Producer from Agricultural Waste Cottonseed as a Nitrogen Source.</title>
        <authorList>
            <person name="Wang H."/>
            <person name="Wang L."/>
            <person name="Ju J."/>
            <person name="Yu B."/>
            <person name="Ma Y."/>
        </authorList>
    </citation>
    <scope>NUCLEOTIDE SEQUENCE [LARGE SCALE GENOMIC DNA]</scope>
    <source>
        <strain evidence="1 2">DSM 442</strain>
    </source>
</reference>
<gene>
    <name evidence="1" type="ORF">P343_12165</name>
</gene>
<dbReference type="EMBL" id="AWTC01000012">
    <property type="protein sequence ID" value="EST11396.1"/>
    <property type="molecule type" value="Genomic_DNA"/>
</dbReference>
<keyword evidence="2" id="KW-1185">Reference proteome</keyword>
<sequence>MQSRNTQLTAAIQFVYKKREKNHIYAIFLNDWHPDTDLEILADFRYALIHSQNADMHVIISWKHTKKRVAPTI</sequence>